<evidence type="ECO:0000313" key="2">
    <source>
        <dbReference type="EMBL" id="MFC4326782.1"/>
    </source>
</evidence>
<dbReference type="PROSITE" id="PS51257">
    <property type="entry name" value="PROKAR_LIPOPROTEIN"/>
    <property type="match status" value="1"/>
</dbReference>
<keyword evidence="3" id="KW-1185">Reference proteome</keyword>
<dbReference type="Gene3D" id="2.50.20.20">
    <property type="match status" value="1"/>
</dbReference>
<dbReference type="InterPro" id="IPR029046">
    <property type="entry name" value="LolA/LolB/LppX"/>
</dbReference>
<gene>
    <name evidence="2" type="ORF">ACFPC0_02795</name>
</gene>
<feature type="chain" id="PRO_5047224852" description="Lipoprotein" evidence="1">
    <location>
        <begin position="36"/>
        <end position="311"/>
    </location>
</feature>
<dbReference type="SUPFAM" id="SSF89392">
    <property type="entry name" value="Prokaryotic lipoproteins and lipoprotein localization factors"/>
    <property type="match status" value="1"/>
</dbReference>
<evidence type="ECO:0008006" key="4">
    <source>
        <dbReference type="Google" id="ProtNLM"/>
    </source>
</evidence>
<accession>A0ABV8T7V5</accession>
<reference evidence="3" key="1">
    <citation type="journal article" date="2019" name="Int. J. Syst. Evol. Microbiol.">
        <title>The Global Catalogue of Microorganisms (GCM) 10K type strain sequencing project: providing services to taxonomists for standard genome sequencing and annotation.</title>
        <authorList>
            <consortium name="The Broad Institute Genomics Platform"/>
            <consortium name="The Broad Institute Genome Sequencing Center for Infectious Disease"/>
            <person name="Wu L."/>
            <person name="Ma J."/>
        </authorList>
    </citation>
    <scope>NUCLEOTIDE SEQUENCE [LARGE SCALE GENOMIC DNA]</scope>
    <source>
        <strain evidence="3">PCU 347</strain>
    </source>
</reference>
<name>A0ABV8T7V5_9ACTN</name>
<dbReference type="RefSeq" id="WP_381736738.1">
    <property type="nucleotide sequence ID" value="NZ_JBHSDP010000004.1"/>
</dbReference>
<sequence>MKSTTVRRTASAIAVTAALAGAAACGSGGSSGAAAADRDGKAAGETARSGTATLAGPLTALRTAADSTGRADSARVDMTVSMGTLMSMKGHGALSWGHGLSGTLSLTYTGGTVADTMRATGTTSVQARYLPDAYYARMSEAFAAQAGGKHWIRYGYDDMARLGGGSGAYLKDQMQNNTPNQAVKLLLASGDVKRAGEERIAGVHTTHYHGTVKVADLAARTGHSLTAAQLADMKRQLTDSGITTDTVDLWIDDRNLLVRKVESADTAKGALTTTATYGDYGVKVAVGAPPRGDTADFKELLAAQGAGAGAS</sequence>
<protein>
    <recommendedName>
        <fullName evidence="4">Lipoprotein</fullName>
    </recommendedName>
</protein>
<evidence type="ECO:0000256" key="1">
    <source>
        <dbReference type="SAM" id="SignalP"/>
    </source>
</evidence>
<dbReference type="Proteomes" id="UP001595824">
    <property type="component" value="Unassembled WGS sequence"/>
</dbReference>
<feature type="signal peptide" evidence="1">
    <location>
        <begin position="1"/>
        <end position="35"/>
    </location>
</feature>
<dbReference type="EMBL" id="JBHSDP010000004">
    <property type="protein sequence ID" value="MFC4326782.1"/>
    <property type="molecule type" value="Genomic_DNA"/>
</dbReference>
<organism evidence="2 3">
    <name type="scientific">Streptomyces andamanensis</name>
    <dbReference type="NCBI Taxonomy" id="1565035"/>
    <lineage>
        <taxon>Bacteria</taxon>
        <taxon>Bacillati</taxon>
        <taxon>Actinomycetota</taxon>
        <taxon>Actinomycetes</taxon>
        <taxon>Kitasatosporales</taxon>
        <taxon>Streptomycetaceae</taxon>
        <taxon>Streptomyces</taxon>
    </lineage>
</organism>
<evidence type="ECO:0000313" key="3">
    <source>
        <dbReference type="Proteomes" id="UP001595824"/>
    </source>
</evidence>
<keyword evidence="1" id="KW-0732">Signal</keyword>
<comment type="caution">
    <text evidence="2">The sequence shown here is derived from an EMBL/GenBank/DDBJ whole genome shotgun (WGS) entry which is preliminary data.</text>
</comment>
<proteinExistence type="predicted"/>